<dbReference type="PANTHER" id="PTHR46484:SF1">
    <property type="entry name" value="SCHWANN CELL MYELIN PROTEIN-RELATED"/>
    <property type="match status" value="1"/>
</dbReference>
<keyword evidence="4" id="KW-1185">Reference proteome</keyword>
<protein>
    <submittedName>
        <fullName evidence="5 6">Fc receptor-like protein 5 isoform X1</fullName>
    </submittedName>
</protein>
<dbReference type="SUPFAM" id="SSF48726">
    <property type="entry name" value="Immunoglobulin"/>
    <property type="match status" value="2"/>
</dbReference>
<dbReference type="PROSITE" id="PS50835">
    <property type="entry name" value="IG_LIKE"/>
    <property type="match status" value="1"/>
</dbReference>
<organism evidence="4 6">
    <name type="scientific">Clupea harengus</name>
    <name type="common">Atlantic herring</name>
    <dbReference type="NCBI Taxonomy" id="7950"/>
    <lineage>
        <taxon>Eukaryota</taxon>
        <taxon>Metazoa</taxon>
        <taxon>Chordata</taxon>
        <taxon>Craniata</taxon>
        <taxon>Vertebrata</taxon>
        <taxon>Euteleostomi</taxon>
        <taxon>Actinopterygii</taxon>
        <taxon>Neopterygii</taxon>
        <taxon>Teleostei</taxon>
        <taxon>Clupei</taxon>
        <taxon>Clupeiformes</taxon>
        <taxon>Clupeoidei</taxon>
        <taxon>Clupeidae</taxon>
        <taxon>Clupea</taxon>
    </lineage>
</organism>
<sequence>MMACLQVVTVFLAVSCCICQDSNAFRLRNPILRGPATALRKSIVDFHCMVERDRDDDRNLFYELYKVNDTQSKGMFSTLDNDQPEAKFPVWIKPTHEGYYYCKASVQNRSEVMPTYSSHHYLAVIEPVEGAHVRSDPSPHELFEGTTLRLSCSITKGSHVSYTWFFNGRPVVDGIAQNTMSVHNTTITDSGDYVCFASNAVENTSIYTSNSSTSITIKEIPREVKVSFTVVKERDGHYWAQVVCRSVGGTPPITFALFNNSEGIDEQNTEHLNATFLVPIDLDQHMGELMCQASNGKTPQHSSPMRLEAVRVGGALVMTYERIMDDNFQVIRLQFHCQVERGTLPLYRWFLNNVPLTMRGPSHWVWSQDNSTLLVDLNPSMSGEIHCEAFNSFDKDISVSSQRTLISKEASNRLPVMVVAVVFGCFFFLVTVLTGCCFYGIYKWKHNPDKLSRQNGRSTEMDDMKATCISEGNKDCGENTSVAKEVGADDLEGEYVDEWPEIEEPWN</sequence>
<dbReference type="SMART" id="SM00408">
    <property type="entry name" value="IGc2"/>
    <property type="match status" value="1"/>
</dbReference>
<name>A0A6P8G4D1_CLUHA</name>
<feature type="signal peptide" evidence="2">
    <location>
        <begin position="1"/>
        <end position="19"/>
    </location>
</feature>
<feature type="domain" description="Ig-like" evidence="3">
    <location>
        <begin position="114"/>
        <end position="216"/>
    </location>
</feature>
<keyword evidence="1" id="KW-0812">Transmembrane</keyword>
<evidence type="ECO:0000313" key="5">
    <source>
        <dbReference type="RefSeq" id="XP_031430770.1"/>
    </source>
</evidence>
<evidence type="ECO:0000259" key="3">
    <source>
        <dbReference type="PROSITE" id="PS50835"/>
    </source>
</evidence>
<dbReference type="InterPro" id="IPR007110">
    <property type="entry name" value="Ig-like_dom"/>
</dbReference>
<dbReference type="CDD" id="cd00096">
    <property type="entry name" value="Ig"/>
    <property type="match status" value="2"/>
</dbReference>
<dbReference type="SMART" id="SM00409">
    <property type="entry name" value="IG"/>
    <property type="match status" value="2"/>
</dbReference>
<evidence type="ECO:0000256" key="1">
    <source>
        <dbReference type="SAM" id="Phobius"/>
    </source>
</evidence>
<dbReference type="RefSeq" id="XP_031430771.1">
    <property type="nucleotide sequence ID" value="XM_031574911.2"/>
</dbReference>
<evidence type="ECO:0000313" key="4">
    <source>
        <dbReference type="Proteomes" id="UP000515152"/>
    </source>
</evidence>
<dbReference type="InterPro" id="IPR003598">
    <property type="entry name" value="Ig_sub2"/>
</dbReference>
<reference evidence="5 6" key="1">
    <citation type="submission" date="2025-04" db="UniProtKB">
        <authorList>
            <consortium name="RefSeq"/>
        </authorList>
    </citation>
    <scope>IDENTIFICATION</scope>
</reference>
<dbReference type="Pfam" id="PF13927">
    <property type="entry name" value="Ig_3"/>
    <property type="match status" value="1"/>
</dbReference>
<dbReference type="RefSeq" id="XP_031430770.1">
    <property type="nucleotide sequence ID" value="XM_031574910.2"/>
</dbReference>
<dbReference type="Gene3D" id="2.60.40.10">
    <property type="entry name" value="Immunoglobulins"/>
    <property type="match status" value="2"/>
</dbReference>
<dbReference type="PANTHER" id="PTHR46484">
    <property type="entry name" value="SI:CH211-171H4.5-RELATED"/>
    <property type="match status" value="1"/>
</dbReference>
<dbReference type="InterPro" id="IPR036179">
    <property type="entry name" value="Ig-like_dom_sf"/>
</dbReference>
<dbReference type="AlphaFoldDB" id="A0A6P8G4D1"/>
<dbReference type="InterPro" id="IPR003599">
    <property type="entry name" value="Ig_sub"/>
</dbReference>
<dbReference type="OrthoDB" id="9947088at2759"/>
<evidence type="ECO:0000256" key="2">
    <source>
        <dbReference type="SAM" id="SignalP"/>
    </source>
</evidence>
<evidence type="ECO:0000313" key="6">
    <source>
        <dbReference type="RefSeq" id="XP_031430771.1"/>
    </source>
</evidence>
<accession>A0A6P8G4D1</accession>
<feature type="transmembrane region" description="Helical" evidence="1">
    <location>
        <begin position="416"/>
        <end position="442"/>
    </location>
</feature>
<keyword evidence="1" id="KW-0472">Membrane</keyword>
<feature type="chain" id="PRO_5044652884" evidence="2">
    <location>
        <begin position="20"/>
        <end position="507"/>
    </location>
</feature>
<dbReference type="InterPro" id="IPR013783">
    <property type="entry name" value="Ig-like_fold"/>
</dbReference>
<keyword evidence="2" id="KW-0732">Signal</keyword>
<proteinExistence type="predicted"/>
<dbReference type="Proteomes" id="UP000515152">
    <property type="component" value="Chromosome 10"/>
</dbReference>
<dbReference type="GeneID" id="105910136"/>
<keyword evidence="1" id="KW-1133">Transmembrane helix</keyword>
<gene>
    <name evidence="5 6" type="primary">si:dkey-93h22.7</name>
</gene>
<dbReference type="KEGG" id="char:105910136"/>